<feature type="domain" description="HPt" evidence="14">
    <location>
        <begin position="1257"/>
        <end position="1367"/>
    </location>
</feature>
<dbReference type="InterPro" id="IPR002545">
    <property type="entry name" value="CheW-lke_dom"/>
</dbReference>
<keyword evidence="6" id="KW-0902">Two-component regulatory system</keyword>
<evidence type="ECO:0000256" key="8">
    <source>
        <dbReference type="PROSITE-ProRule" id="PRU00169"/>
    </source>
</evidence>
<evidence type="ECO:0000256" key="2">
    <source>
        <dbReference type="ARBA" id="ARBA00012438"/>
    </source>
</evidence>
<comment type="catalytic activity">
    <reaction evidence="1">
        <text>ATP + protein L-histidine = ADP + protein N-phospho-L-histidine.</text>
        <dbReference type="EC" id="2.7.13.3"/>
    </reaction>
</comment>
<keyword evidence="9" id="KW-0175">Coiled coil</keyword>
<feature type="modified residue" description="4-aspartylphosphate" evidence="8">
    <location>
        <position position="1975"/>
    </location>
</feature>
<feature type="modified residue" description="Phosphohistidine" evidence="7">
    <location>
        <position position="653"/>
    </location>
</feature>
<dbReference type="SMART" id="SM00448">
    <property type="entry name" value="REC"/>
    <property type="match status" value="1"/>
</dbReference>
<dbReference type="RefSeq" id="WP_352888973.1">
    <property type="nucleotide sequence ID" value="NZ_JBEPIJ010000008.1"/>
</dbReference>
<dbReference type="SMART" id="SM00073">
    <property type="entry name" value="HPT"/>
    <property type="match status" value="4"/>
</dbReference>
<evidence type="ECO:0000313" key="16">
    <source>
        <dbReference type="Proteomes" id="UP001465331"/>
    </source>
</evidence>
<dbReference type="Gene3D" id="3.40.50.2300">
    <property type="match status" value="1"/>
</dbReference>
<proteinExistence type="predicted"/>
<feature type="compositionally biased region" description="Low complexity" evidence="10">
    <location>
        <begin position="1001"/>
        <end position="1015"/>
    </location>
</feature>
<dbReference type="Gene3D" id="3.30.565.10">
    <property type="entry name" value="Histidine kinase-like ATPase, C-terminal domain"/>
    <property type="match status" value="1"/>
</dbReference>
<dbReference type="InterPro" id="IPR004358">
    <property type="entry name" value="Sig_transdc_His_kin-like_C"/>
</dbReference>
<accession>A0ABV2ABC2</accession>
<keyword evidence="5" id="KW-0418">Kinase</keyword>
<dbReference type="PROSITE" id="PS50851">
    <property type="entry name" value="CHEW"/>
    <property type="match status" value="1"/>
</dbReference>
<feature type="modified residue" description="Phosphohistidine" evidence="7">
    <location>
        <position position="1304"/>
    </location>
</feature>
<dbReference type="PRINTS" id="PR00344">
    <property type="entry name" value="BCTRLSENSOR"/>
</dbReference>
<dbReference type="PROSITE" id="PS50109">
    <property type="entry name" value="HIS_KIN"/>
    <property type="match status" value="1"/>
</dbReference>
<organism evidence="15 16">
    <name type="scientific">Sinimarinibacterium thermocellulolyticum</name>
    <dbReference type="NCBI Taxonomy" id="3170016"/>
    <lineage>
        <taxon>Bacteria</taxon>
        <taxon>Pseudomonadati</taxon>
        <taxon>Pseudomonadota</taxon>
        <taxon>Gammaproteobacteria</taxon>
        <taxon>Nevskiales</taxon>
        <taxon>Nevskiaceae</taxon>
        <taxon>Sinimarinibacterium</taxon>
    </lineage>
</organism>
<evidence type="ECO:0000256" key="10">
    <source>
        <dbReference type="SAM" id="MobiDB-lite"/>
    </source>
</evidence>
<dbReference type="PANTHER" id="PTHR43395:SF8">
    <property type="entry name" value="HISTIDINE KINASE"/>
    <property type="match status" value="1"/>
</dbReference>
<dbReference type="InterPro" id="IPR036641">
    <property type="entry name" value="HPT_dom_sf"/>
</dbReference>
<dbReference type="PROSITE" id="PS50894">
    <property type="entry name" value="HPT"/>
    <property type="match status" value="4"/>
</dbReference>
<feature type="coiled-coil region" evidence="9">
    <location>
        <begin position="1458"/>
        <end position="1489"/>
    </location>
</feature>
<feature type="domain" description="Response regulatory" evidence="12">
    <location>
        <begin position="1926"/>
        <end position="2042"/>
    </location>
</feature>
<dbReference type="Pfam" id="PF02518">
    <property type="entry name" value="HATPase_c"/>
    <property type="match status" value="1"/>
</dbReference>
<feature type="domain" description="HPt" evidence="14">
    <location>
        <begin position="606"/>
        <end position="713"/>
    </location>
</feature>
<dbReference type="SUPFAM" id="SSF50341">
    <property type="entry name" value="CheW-like"/>
    <property type="match status" value="1"/>
</dbReference>
<dbReference type="SUPFAM" id="SSF47226">
    <property type="entry name" value="Histidine-containing phosphotransfer domain, HPT domain"/>
    <property type="match status" value="6"/>
</dbReference>
<reference evidence="15 16" key="1">
    <citation type="submission" date="2024-06" db="EMBL/GenBank/DDBJ databases">
        <authorList>
            <person name="Li Z."/>
            <person name="Jiang Y."/>
        </authorList>
    </citation>
    <scope>NUCLEOTIDE SEQUENCE [LARGE SCALE GENOMIC DNA]</scope>
    <source>
        <strain evidence="15 16">HSW-8</strain>
    </source>
</reference>
<dbReference type="CDD" id="cd00088">
    <property type="entry name" value="HPT"/>
    <property type="match status" value="4"/>
</dbReference>
<evidence type="ECO:0000259" key="13">
    <source>
        <dbReference type="PROSITE" id="PS50851"/>
    </source>
</evidence>
<keyword evidence="16" id="KW-1185">Reference proteome</keyword>
<dbReference type="InterPro" id="IPR008207">
    <property type="entry name" value="Sig_transdc_His_kin_Hpt_dom"/>
</dbReference>
<evidence type="ECO:0000256" key="4">
    <source>
        <dbReference type="ARBA" id="ARBA00022679"/>
    </source>
</evidence>
<dbReference type="SUPFAM" id="SSF55874">
    <property type="entry name" value="ATPase domain of HSP90 chaperone/DNA topoisomerase II/histidine kinase"/>
    <property type="match status" value="1"/>
</dbReference>
<evidence type="ECO:0000256" key="7">
    <source>
        <dbReference type="PROSITE-ProRule" id="PRU00110"/>
    </source>
</evidence>
<dbReference type="InterPro" id="IPR001789">
    <property type="entry name" value="Sig_transdc_resp-reg_receiver"/>
</dbReference>
<dbReference type="PANTHER" id="PTHR43395">
    <property type="entry name" value="SENSOR HISTIDINE KINASE CHEA"/>
    <property type="match status" value="1"/>
</dbReference>
<dbReference type="Gene3D" id="2.30.30.40">
    <property type="entry name" value="SH3 Domains"/>
    <property type="match status" value="1"/>
</dbReference>
<feature type="domain" description="Histidine kinase" evidence="11">
    <location>
        <begin position="1525"/>
        <end position="1758"/>
    </location>
</feature>
<dbReference type="InterPro" id="IPR004105">
    <property type="entry name" value="CheA-like_dim"/>
</dbReference>
<feature type="modified residue" description="Phosphohistidine" evidence="7">
    <location>
        <position position="783"/>
    </location>
</feature>
<evidence type="ECO:0000259" key="14">
    <source>
        <dbReference type="PROSITE" id="PS50894"/>
    </source>
</evidence>
<evidence type="ECO:0000256" key="6">
    <source>
        <dbReference type="ARBA" id="ARBA00023012"/>
    </source>
</evidence>
<evidence type="ECO:0000256" key="3">
    <source>
        <dbReference type="ARBA" id="ARBA00022553"/>
    </source>
</evidence>
<feature type="modified residue" description="Phosphohistidine" evidence="7">
    <location>
        <position position="1141"/>
    </location>
</feature>
<dbReference type="InterPro" id="IPR011006">
    <property type="entry name" value="CheY-like_superfamily"/>
</dbReference>
<dbReference type="SMART" id="SM00387">
    <property type="entry name" value="HATPase_c"/>
    <property type="match status" value="1"/>
</dbReference>
<evidence type="ECO:0000256" key="1">
    <source>
        <dbReference type="ARBA" id="ARBA00000085"/>
    </source>
</evidence>
<dbReference type="Pfam" id="PF00072">
    <property type="entry name" value="Response_reg"/>
    <property type="match status" value="1"/>
</dbReference>
<evidence type="ECO:0000256" key="9">
    <source>
        <dbReference type="SAM" id="Coils"/>
    </source>
</evidence>
<feature type="domain" description="HPt" evidence="14">
    <location>
        <begin position="1094"/>
        <end position="1198"/>
    </location>
</feature>
<gene>
    <name evidence="15" type="ORF">ABSH63_08445</name>
</gene>
<evidence type="ECO:0000313" key="15">
    <source>
        <dbReference type="EMBL" id="MES0874030.1"/>
    </source>
</evidence>
<dbReference type="SMART" id="SM00260">
    <property type="entry name" value="CheW"/>
    <property type="match status" value="1"/>
</dbReference>
<evidence type="ECO:0000259" key="11">
    <source>
        <dbReference type="PROSITE" id="PS50109"/>
    </source>
</evidence>
<dbReference type="InterPro" id="IPR005467">
    <property type="entry name" value="His_kinase_dom"/>
</dbReference>
<dbReference type="SUPFAM" id="SSF52172">
    <property type="entry name" value="CheY-like"/>
    <property type="match status" value="1"/>
</dbReference>
<feature type="region of interest" description="Disordered" evidence="10">
    <location>
        <begin position="1056"/>
        <end position="1079"/>
    </location>
</feature>
<dbReference type="Pfam" id="PF01627">
    <property type="entry name" value="Hpt"/>
    <property type="match status" value="4"/>
</dbReference>
<dbReference type="EC" id="2.7.13.3" evidence="2"/>
<dbReference type="InterPro" id="IPR003594">
    <property type="entry name" value="HATPase_dom"/>
</dbReference>
<dbReference type="Proteomes" id="UP001465331">
    <property type="component" value="Unassembled WGS sequence"/>
</dbReference>
<keyword evidence="4" id="KW-0808">Transferase</keyword>
<protein>
    <recommendedName>
        <fullName evidence="2">histidine kinase</fullName>
        <ecNumber evidence="2">2.7.13.3</ecNumber>
    </recommendedName>
</protein>
<dbReference type="InterPro" id="IPR058661">
    <property type="entry name" value="FimL_2nd"/>
</dbReference>
<dbReference type="InterPro" id="IPR036061">
    <property type="entry name" value="CheW-like_dom_sf"/>
</dbReference>
<keyword evidence="3 8" id="KW-0597">Phosphoprotein</keyword>
<name>A0ABV2ABC2_9GAMM</name>
<dbReference type="InterPro" id="IPR036890">
    <property type="entry name" value="HATPase_C_sf"/>
</dbReference>
<dbReference type="InterPro" id="IPR051315">
    <property type="entry name" value="Bact_Chemotaxis_CheA"/>
</dbReference>
<evidence type="ECO:0000256" key="5">
    <source>
        <dbReference type="ARBA" id="ARBA00022777"/>
    </source>
</evidence>
<dbReference type="Pfam" id="PF26379">
    <property type="entry name" value="FimL_2nd"/>
    <property type="match status" value="1"/>
</dbReference>
<feature type="region of interest" description="Disordered" evidence="10">
    <location>
        <begin position="1001"/>
        <end position="1020"/>
    </location>
</feature>
<feature type="domain" description="HPt" evidence="14">
    <location>
        <begin position="738"/>
        <end position="840"/>
    </location>
</feature>
<dbReference type="PROSITE" id="PS50110">
    <property type="entry name" value="RESPONSE_REGULATORY"/>
    <property type="match status" value="1"/>
</dbReference>
<dbReference type="Gene3D" id="1.20.120.160">
    <property type="entry name" value="HPT domain"/>
    <property type="match status" value="6"/>
</dbReference>
<evidence type="ECO:0000259" key="12">
    <source>
        <dbReference type="PROSITE" id="PS50110"/>
    </source>
</evidence>
<dbReference type="SMART" id="SM01231">
    <property type="entry name" value="H-kinase_dim"/>
    <property type="match status" value="1"/>
</dbReference>
<sequence length="2046" mass="220198">MNASPRPLLAIGIHWVRGELDQSIARARALIDHHAESGGDPLQLQQAYVELHQVRGTAAMIECHGLATVAAEMTAGLQDLMHQRIAEPEALYAALLGASVQLSDYIHALADGLPDCALVLQPAINELRLSRGRPVLTESELFVAQMQALGVTLPLPVDAAAQPGGAQRQARRLMALFQASLVAWVRGGADAQTGAARAGKIAEQIAQDATQPAVHQLWRVAAASIEAYLGRAITNALELKRLFGRLAAQLKLLAEAGEDAAAAQAGDLAFQLLFMIGRSSAQGARVRALRRAFELDRYLPTVATLEQMRRRIHGANTALLAKVASEIRSEFVRVKDQIDLMVRTGDETGQRSAAVADSLTEIGRTLSALGLLRLQEVILRQVQRLREASADGAQPALLMDLATAILRVENDLEDALFRQMQLADAAARELSEDVPAPRDLAEGRDALYREFLVNLARIKAAVDAYLRHGNESDLPACAALLQEIASGFEVLAQPQAAELCCRLSRPLAAPAYTRLREDSAYADRYADAVAAVEYYIEAQRSRLPGAERILADLIARTERLEQRDAAAAPALDDTADKAAGEAAEVPPRTERVAVAAPETLQPTELAAGADPEIREIFLEEAAEVGATLDAAFAAWSRDPKDRDALTTLRRAFHTLKGSGRTVGATEIGEFGWAIENMLNRCLDGSVAVTPGIVETVGRARAAAGTDRRISRGARHRRAQELATVIEHAREYAAGRTPVVATEPDIAQVFREDIGEKLAAVERWLAEHPEPEAEVAAEVVRAFHTLRGAARVVDAQALSELAGALEAYLDALVEAQRPLDAQGLALLREAVPLLQRWVGEVGSTAVVRQDAGPLLQRIEALHAELPKAAAQASAERQLVEIFASEAFELVSKIEDQVRGWQQSPESQRAAVELRMLSHTLLGAAQMSSCPAVAKVAQALNRSVDGAAARGIVPDAAAFALLLDLCEGLFGYLDRFREHRLADDDEGWTDRVNALGWAREAEAAAPAAAPSGEVPAATEPQAPTELPELSLDGFDAALDLPAPQATLAADAPPVADTAIEPSLDEPAPPSAEPAAAATDGEDAERIVEMPPDEAAQGPCDPELIAIFRAEAEELVESLDQSLAALERDPRQFAPLAEIKRALHTFKGSARVSGLHTLGEVAHRLESLFEDLEVGAVTADTHFFARTHNVVDGLHLALDDLRRGVIPEPLNLLDELSQPLAPAPAAAASEAPLATPPPVAPLPPPMAPVTLPSAAAASLPDDFDIDLAQTFAAEAEELMEILEAALPRWQALPGDFSPARDMLRVLHTLKGGARMAGLPVLGDAAHELESLIEGLEYAGELDAGALRVVEGAVAELRRYTDHLQRGQYAALITATDEAAQAPAAASALDTGAPAVVDGPAAEDVAEEAASQGLWDPQLFWRPEEDLEGLAAQRRETARVPVEALERMLNEAGEISIHRSRMDEHNAAIQAQLDDMAQAIQRVRDQLRQLDIETEAQITARGFNQAEGADRYAGEFDPLEMDRYTRMQELSRALNESVGDLAAVHAALDRLASEATTILLQQGRINTEIQQGLMRTLMVPFSRQVARLQRVVQQTANEHGKRVEFVVDGAEAELDRNVLERMTAPLEHLLRNAVIHGIETPEQRDGAGKPQTGRLRLSLWREASQLFMELADDGRGLDLDAIRQTAIRRGLIPADAEISDDEAAQFIFLPGFSTARQLTRDAGRGVGMDVVAAEVKQLGGNLELASEPGKGTRFKIRLPLTLALSQSLLIGVGHEIYATPLPSIEGITRIARDQLDAYLAEDGPELEYGGQRYRVRHLADLVGMPREAASDAKTAHAVLVRMPEGIGGSERHVAVVVDRLIGSREIVSKAVGPQISSIPGISGATILADGRVVLILDIAALVQDRTRRVLRTQMAERSGGEAPLAAQRDTIMVVDDSITIRRVTERLLAKHGFAVVTAKDGLDAMAQLATERPAAILLDIEMPRADGFEVATFVRNTSAIARTPILMITSRSGDKHRERAAAIGVDRYLIKPYQEDQLLGELRAVLAERR</sequence>
<dbReference type="Pfam" id="PF01584">
    <property type="entry name" value="CheW"/>
    <property type="match status" value="1"/>
</dbReference>
<comment type="caution">
    <text evidence="15">The sequence shown here is derived from an EMBL/GenBank/DDBJ whole genome shotgun (WGS) entry which is preliminary data.</text>
</comment>
<feature type="domain" description="CheW-like" evidence="13">
    <location>
        <begin position="1760"/>
        <end position="1903"/>
    </location>
</feature>
<dbReference type="EMBL" id="JBEPIJ010000008">
    <property type="protein sequence ID" value="MES0874030.1"/>
    <property type="molecule type" value="Genomic_DNA"/>
</dbReference>